<keyword evidence="2 6" id="KW-0699">rRNA-binding</keyword>
<dbReference type="InterPro" id="IPR019972">
    <property type="entry name" value="Ribosomal_uL14_CS"/>
</dbReference>
<comment type="function">
    <text evidence="7 9">Binds to 23S rRNA. Forms part of two intersubunit bridges in the 70S ribosome.</text>
</comment>
<dbReference type="GO" id="GO:0003735">
    <property type="term" value="F:structural constituent of ribosome"/>
    <property type="evidence" value="ECO:0007669"/>
    <property type="project" value="UniProtKB-UniRule"/>
</dbReference>
<dbReference type="SUPFAM" id="SSF50193">
    <property type="entry name" value="Ribosomal protein L14"/>
    <property type="match status" value="1"/>
</dbReference>
<keyword evidence="5 6" id="KW-0687">Ribonucleoprotein</keyword>
<dbReference type="CDD" id="cd00337">
    <property type="entry name" value="Ribosomal_uL14"/>
    <property type="match status" value="1"/>
</dbReference>
<keyword evidence="4 6" id="KW-0689">Ribosomal protein</keyword>
<comment type="similarity">
    <text evidence="1 6">Belongs to the universal ribosomal protein uS17 family.</text>
</comment>
<gene>
    <name evidence="7 10" type="primary">rplN</name>
    <name evidence="6" type="synonym">rpsQ</name>
</gene>
<dbReference type="NCBIfam" id="TIGR03635">
    <property type="entry name" value="uS17_bact"/>
    <property type="match status" value="1"/>
</dbReference>
<evidence type="ECO:0000256" key="3">
    <source>
        <dbReference type="ARBA" id="ARBA00022884"/>
    </source>
</evidence>
<dbReference type="NCBIfam" id="TIGR01067">
    <property type="entry name" value="rplN_bact"/>
    <property type="match status" value="1"/>
</dbReference>
<dbReference type="InterPro" id="IPR000266">
    <property type="entry name" value="Ribosomal_uS17"/>
</dbReference>
<dbReference type="AlphaFoldDB" id="A0A0H4T331"/>
<dbReference type="SUPFAM" id="SSF50249">
    <property type="entry name" value="Nucleic acid-binding proteins"/>
    <property type="match status" value="1"/>
</dbReference>
<dbReference type="HAMAP" id="MF_01345_B">
    <property type="entry name" value="Ribosomal_uS17_B"/>
    <property type="match status" value="1"/>
</dbReference>
<sequence length="168" mass="19056">MPKASKVGVVTSNKMDKTVVVAVERLVQHHLYQRTFKKTSTFMAHDEDNRCRIGDRVCIVESRPLSKRKHWRVTEIISSLAVFEEPAPEAAPPGNSRVKKGTVVRAVIVRTRKEHRRRDGSYIRFDGNAAVLINEQGEPIGTRVFGPVARELREKKFMKIISLAPEVL</sequence>
<dbReference type="NCBIfam" id="NF004123">
    <property type="entry name" value="PRK05610.1"/>
    <property type="match status" value="1"/>
</dbReference>
<dbReference type="HAMAP" id="MF_01367">
    <property type="entry name" value="Ribosomal_uL14"/>
    <property type="match status" value="1"/>
</dbReference>
<dbReference type="PANTHER" id="PTHR11761:SF3">
    <property type="entry name" value="LARGE RIBOSOMAL SUBUNIT PROTEIN UL14M"/>
    <property type="match status" value="1"/>
</dbReference>
<keyword evidence="3 6" id="KW-0694">RNA-binding</keyword>
<dbReference type="PANTHER" id="PTHR11761">
    <property type="entry name" value="50S/60S RIBOSOMAL PROTEIN L14/L23"/>
    <property type="match status" value="1"/>
</dbReference>
<evidence type="ECO:0000313" key="10">
    <source>
        <dbReference type="EMBL" id="AKQ02053.1"/>
    </source>
</evidence>
<name>A0A0H4T331_9BACT</name>
<dbReference type="PROSITE" id="PS00049">
    <property type="entry name" value="RIBOSOMAL_L14"/>
    <property type="match status" value="1"/>
</dbReference>
<dbReference type="EMBL" id="KT006990">
    <property type="protein sequence ID" value="AKQ02053.1"/>
    <property type="molecule type" value="Genomic_DNA"/>
</dbReference>
<dbReference type="InterPro" id="IPR019979">
    <property type="entry name" value="Ribosomal_uS17_CS"/>
</dbReference>
<evidence type="ECO:0000256" key="2">
    <source>
        <dbReference type="ARBA" id="ARBA00022730"/>
    </source>
</evidence>
<dbReference type="PRINTS" id="PR00973">
    <property type="entry name" value="RIBOSOMALS17"/>
</dbReference>
<dbReference type="GO" id="GO:0070180">
    <property type="term" value="F:large ribosomal subunit rRNA binding"/>
    <property type="evidence" value="ECO:0007669"/>
    <property type="project" value="TreeGrafter"/>
</dbReference>
<evidence type="ECO:0000256" key="5">
    <source>
        <dbReference type="ARBA" id="ARBA00023274"/>
    </source>
</evidence>
<dbReference type="InterPro" id="IPR012340">
    <property type="entry name" value="NA-bd_OB-fold"/>
</dbReference>
<dbReference type="GO" id="GO:0022627">
    <property type="term" value="C:cytosolic small ribosomal subunit"/>
    <property type="evidence" value="ECO:0007669"/>
    <property type="project" value="UniProtKB-UniRule"/>
</dbReference>
<dbReference type="InterPro" id="IPR000218">
    <property type="entry name" value="Ribosomal_uL14"/>
</dbReference>
<proteinExistence type="inferred from homology"/>
<dbReference type="Pfam" id="PF00238">
    <property type="entry name" value="Ribosomal_L14"/>
    <property type="match status" value="1"/>
</dbReference>
<evidence type="ECO:0000256" key="9">
    <source>
        <dbReference type="RuleBase" id="RU003950"/>
    </source>
</evidence>
<comment type="subunit">
    <text evidence="7">Part of the 50S ribosomal subunit. Forms a cluster with proteins L3 and L19. In the 70S ribosome, L14 and L19 interact and together make contacts with the 16S rRNA in bridges B5 and B8.</text>
</comment>
<dbReference type="Gene3D" id="2.40.150.20">
    <property type="entry name" value="Ribosomal protein L14"/>
    <property type="match status" value="1"/>
</dbReference>
<reference evidence="10" key="1">
    <citation type="journal article" date="2015" name="ISME J.">
        <title>Aquifer environment selects for microbial species cohorts in sediment and groundwater.</title>
        <authorList>
            <person name="Hug L.A."/>
            <person name="Thomas B.C."/>
            <person name="Brown C.T."/>
            <person name="Frischkorn K.R."/>
            <person name="Williams K.H."/>
            <person name="Tringe S.G."/>
            <person name="Banfield J.F."/>
        </authorList>
    </citation>
    <scope>NUCLEOTIDE SEQUENCE</scope>
</reference>
<protein>
    <recommendedName>
        <fullName evidence="6 7">Multifunctional fusion protein</fullName>
    </recommendedName>
    <domain>
        <recommendedName>
            <fullName evidence="6">Small ribosomal subunit protein uS17</fullName>
        </recommendedName>
    </domain>
    <domain>
        <recommendedName>
            <fullName evidence="7">Large ribosomal subunit protein uL14</fullName>
        </recommendedName>
    </domain>
</protein>
<evidence type="ECO:0000256" key="8">
    <source>
        <dbReference type="RuleBase" id="RU003949"/>
    </source>
</evidence>
<evidence type="ECO:0000256" key="6">
    <source>
        <dbReference type="HAMAP-Rule" id="MF_01345"/>
    </source>
</evidence>
<dbReference type="GO" id="GO:0015934">
    <property type="term" value="C:large ribosomal subunit"/>
    <property type="evidence" value="ECO:0007669"/>
    <property type="project" value="InterPro"/>
</dbReference>
<evidence type="ECO:0000256" key="7">
    <source>
        <dbReference type="HAMAP-Rule" id="MF_01367"/>
    </source>
</evidence>
<evidence type="ECO:0000256" key="1">
    <source>
        <dbReference type="ARBA" id="ARBA00010254"/>
    </source>
</evidence>
<comment type="similarity">
    <text evidence="7 8">Belongs to the universal ribosomal protein uL14 family.</text>
</comment>
<dbReference type="CDD" id="cd00364">
    <property type="entry name" value="Ribosomal_uS17"/>
    <property type="match status" value="1"/>
</dbReference>
<dbReference type="PROSITE" id="PS00056">
    <property type="entry name" value="RIBOSOMAL_S17"/>
    <property type="match status" value="1"/>
</dbReference>
<dbReference type="InterPro" id="IPR019984">
    <property type="entry name" value="Ribosomal_uS17_bact/chlr"/>
</dbReference>
<dbReference type="GO" id="GO:0006412">
    <property type="term" value="P:translation"/>
    <property type="evidence" value="ECO:0007669"/>
    <property type="project" value="UniProtKB-UniRule"/>
</dbReference>
<dbReference type="InterPro" id="IPR005745">
    <property type="entry name" value="Ribosomal_uL14_bac-type"/>
</dbReference>
<accession>A0A0H4T331</accession>
<evidence type="ECO:0000256" key="4">
    <source>
        <dbReference type="ARBA" id="ARBA00022980"/>
    </source>
</evidence>
<comment type="function">
    <text evidence="6">One of the primary rRNA binding proteins, it binds specifically to the 5'-end of 16S ribosomal RNA.</text>
</comment>
<dbReference type="SMART" id="SM01374">
    <property type="entry name" value="Ribosomal_L14"/>
    <property type="match status" value="1"/>
</dbReference>
<organism evidence="10">
    <name type="scientific">uncultured Acidobacteria bacterium Rifle_16ft_4_minimus_33611</name>
    <dbReference type="NCBI Taxonomy" id="1665085"/>
    <lineage>
        <taxon>Bacteria</taxon>
        <taxon>Pseudomonadati</taxon>
        <taxon>Acidobacteriota</taxon>
        <taxon>environmental samples</taxon>
    </lineage>
</organism>
<comment type="subunit">
    <text evidence="6">Part of the 30S ribosomal subunit.</text>
</comment>
<dbReference type="InterPro" id="IPR036853">
    <property type="entry name" value="Ribosomal_uL14_sf"/>
</dbReference>